<gene>
    <name evidence="7" type="ORF">CYNAS_LOCUS4020</name>
</gene>
<evidence type="ECO:0008006" key="9">
    <source>
        <dbReference type="Google" id="ProtNLM"/>
    </source>
</evidence>
<evidence type="ECO:0000256" key="1">
    <source>
        <dbReference type="ARBA" id="ARBA00010617"/>
    </source>
</evidence>
<organism evidence="7 8">
    <name type="scientific">Cylicocyclus nassatus</name>
    <name type="common">Nematode worm</name>
    <dbReference type="NCBI Taxonomy" id="53992"/>
    <lineage>
        <taxon>Eukaryota</taxon>
        <taxon>Metazoa</taxon>
        <taxon>Ecdysozoa</taxon>
        <taxon>Nematoda</taxon>
        <taxon>Chromadorea</taxon>
        <taxon>Rhabditida</taxon>
        <taxon>Rhabditina</taxon>
        <taxon>Rhabditomorpha</taxon>
        <taxon>Strongyloidea</taxon>
        <taxon>Strongylidae</taxon>
        <taxon>Cylicocyclus</taxon>
    </lineage>
</organism>
<dbReference type="InterPro" id="IPR050182">
    <property type="entry name" value="Cytochrome_P450_fam2"/>
</dbReference>
<dbReference type="GO" id="GO:0005506">
    <property type="term" value="F:iron ion binding"/>
    <property type="evidence" value="ECO:0007669"/>
    <property type="project" value="InterPro"/>
</dbReference>
<keyword evidence="8" id="KW-1185">Reference proteome</keyword>
<dbReference type="Pfam" id="PF00067">
    <property type="entry name" value="p450"/>
    <property type="match status" value="1"/>
</dbReference>
<dbReference type="InterPro" id="IPR001128">
    <property type="entry name" value="Cyt_P450"/>
</dbReference>
<dbReference type="GO" id="GO:0006082">
    <property type="term" value="P:organic acid metabolic process"/>
    <property type="evidence" value="ECO:0007669"/>
    <property type="project" value="TreeGrafter"/>
</dbReference>
<evidence type="ECO:0000313" key="8">
    <source>
        <dbReference type="Proteomes" id="UP001176961"/>
    </source>
</evidence>
<comment type="similarity">
    <text evidence="1 6">Belongs to the cytochrome P450 family.</text>
</comment>
<protein>
    <recommendedName>
        <fullName evidence="9">Unspecific monooxygenase</fullName>
    </recommendedName>
</protein>
<proteinExistence type="inferred from homology"/>
<evidence type="ECO:0000256" key="4">
    <source>
        <dbReference type="ARBA" id="ARBA00023033"/>
    </source>
</evidence>
<keyword evidence="4 6" id="KW-0503">Monooxygenase</keyword>
<sequence length="133" mass="15249">MANLLPMNLPHELMRDVQIGKWHIPAGTGVIGQISNVLYDEEVFDDPLVFNPNRFIDDNCKLKKVDELIPFSIGKRQCLGEGLARMELFLFVANLINRFKLSPVDPNDPPTMKKTFGTTVQPREYRCFVKSRQ</sequence>
<dbReference type="PANTHER" id="PTHR24300">
    <property type="entry name" value="CYTOCHROME P450 508A4-RELATED"/>
    <property type="match status" value="1"/>
</dbReference>
<reference evidence="7" key="1">
    <citation type="submission" date="2023-07" db="EMBL/GenBank/DDBJ databases">
        <authorList>
            <consortium name="CYATHOMIX"/>
        </authorList>
    </citation>
    <scope>NUCLEOTIDE SEQUENCE</scope>
    <source>
        <strain evidence="7">N/A</strain>
    </source>
</reference>
<keyword evidence="6" id="KW-0560">Oxidoreductase</keyword>
<name>A0AA36DU01_CYLNA</name>
<evidence type="ECO:0000256" key="5">
    <source>
        <dbReference type="PIRSR" id="PIRSR602401-1"/>
    </source>
</evidence>
<evidence type="ECO:0000256" key="6">
    <source>
        <dbReference type="RuleBase" id="RU000461"/>
    </source>
</evidence>
<evidence type="ECO:0000256" key="3">
    <source>
        <dbReference type="ARBA" id="ARBA00023004"/>
    </source>
</evidence>
<comment type="cofactor">
    <cofactor evidence="5">
        <name>heme</name>
        <dbReference type="ChEBI" id="CHEBI:30413"/>
    </cofactor>
</comment>
<dbReference type="PRINTS" id="PR00463">
    <property type="entry name" value="EP450I"/>
</dbReference>
<feature type="binding site" description="axial binding residue" evidence="5">
    <location>
        <position position="78"/>
    </location>
    <ligand>
        <name>heme</name>
        <dbReference type="ChEBI" id="CHEBI:30413"/>
    </ligand>
    <ligandPart>
        <name>Fe</name>
        <dbReference type="ChEBI" id="CHEBI:18248"/>
    </ligandPart>
</feature>
<dbReference type="GO" id="GO:0006805">
    <property type="term" value="P:xenobiotic metabolic process"/>
    <property type="evidence" value="ECO:0007669"/>
    <property type="project" value="TreeGrafter"/>
</dbReference>
<dbReference type="EMBL" id="CATQJL010000001">
    <property type="protein sequence ID" value="CAJ0592037.1"/>
    <property type="molecule type" value="Genomic_DNA"/>
</dbReference>
<dbReference type="InterPro" id="IPR036396">
    <property type="entry name" value="Cyt_P450_sf"/>
</dbReference>
<dbReference type="GO" id="GO:0005737">
    <property type="term" value="C:cytoplasm"/>
    <property type="evidence" value="ECO:0007669"/>
    <property type="project" value="TreeGrafter"/>
</dbReference>
<dbReference type="GO" id="GO:0020037">
    <property type="term" value="F:heme binding"/>
    <property type="evidence" value="ECO:0007669"/>
    <property type="project" value="InterPro"/>
</dbReference>
<evidence type="ECO:0000256" key="2">
    <source>
        <dbReference type="ARBA" id="ARBA00022723"/>
    </source>
</evidence>
<keyword evidence="2 5" id="KW-0479">Metal-binding</keyword>
<dbReference type="InterPro" id="IPR002401">
    <property type="entry name" value="Cyt_P450_E_grp-I"/>
</dbReference>
<dbReference type="Gene3D" id="1.10.630.10">
    <property type="entry name" value="Cytochrome P450"/>
    <property type="match status" value="1"/>
</dbReference>
<dbReference type="GO" id="GO:0016712">
    <property type="term" value="F:oxidoreductase activity, acting on paired donors, with incorporation or reduction of molecular oxygen, reduced flavin or flavoprotein as one donor, and incorporation of one atom of oxygen"/>
    <property type="evidence" value="ECO:0007669"/>
    <property type="project" value="TreeGrafter"/>
</dbReference>
<dbReference type="PANTHER" id="PTHR24300:SF375">
    <property type="entry name" value="CYTOCHROME P450 FAMILY"/>
    <property type="match status" value="1"/>
</dbReference>
<comment type="caution">
    <text evidence="7">The sequence shown here is derived from an EMBL/GenBank/DDBJ whole genome shotgun (WGS) entry which is preliminary data.</text>
</comment>
<dbReference type="Proteomes" id="UP001176961">
    <property type="component" value="Unassembled WGS sequence"/>
</dbReference>
<evidence type="ECO:0000313" key="7">
    <source>
        <dbReference type="EMBL" id="CAJ0592037.1"/>
    </source>
</evidence>
<dbReference type="PROSITE" id="PS00086">
    <property type="entry name" value="CYTOCHROME_P450"/>
    <property type="match status" value="1"/>
</dbReference>
<dbReference type="SUPFAM" id="SSF48264">
    <property type="entry name" value="Cytochrome P450"/>
    <property type="match status" value="1"/>
</dbReference>
<keyword evidence="3 5" id="KW-0408">Iron</keyword>
<dbReference type="AlphaFoldDB" id="A0AA36DU01"/>
<dbReference type="InterPro" id="IPR017972">
    <property type="entry name" value="Cyt_P450_CS"/>
</dbReference>
<keyword evidence="5 6" id="KW-0349">Heme</keyword>
<accession>A0AA36DU01</accession>